<gene>
    <name evidence="1" type="ORF">GY4MC1_1148</name>
</gene>
<organism evidence="1">
    <name type="scientific">Geobacillus sp. (strain Y4.1MC1)</name>
    <dbReference type="NCBI Taxonomy" id="581103"/>
    <lineage>
        <taxon>Bacteria</taxon>
        <taxon>Bacillati</taxon>
        <taxon>Bacillota</taxon>
        <taxon>Bacilli</taxon>
        <taxon>Bacillales</taxon>
        <taxon>Anoxybacillaceae</taxon>
        <taxon>Geobacillus</taxon>
    </lineage>
</organism>
<name>A0A7U4DK70_GEOS0</name>
<dbReference type="AlphaFoldDB" id="A0A7U4DK70"/>
<reference evidence="1" key="1">
    <citation type="submission" date="2010-10" db="EMBL/GenBank/DDBJ databases">
        <title>Complete sequence of chromosome of Geobacillus sp. Y4.1MC1.</title>
        <authorList>
            <consortium name="US DOE Joint Genome Institute"/>
            <person name="Lucas S."/>
            <person name="Copeland A."/>
            <person name="Lapidus A."/>
            <person name="Cheng J.-F."/>
            <person name="Bruce D."/>
            <person name="Goodwin L."/>
            <person name="Pitluck S."/>
            <person name="Chertkov O."/>
            <person name="Zhang X."/>
            <person name="Detter J.C."/>
            <person name="Han C."/>
            <person name="Tapia R."/>
            <person name="Land M."/>
            <person name="Hauser L."/>
            <person name="Jeffries C."/>
            <person name="Kyrpides N."/>
            <person name="Ivanova N."/>
            <person name="Ovchinnikova G."/>
            <person name="Brumm P."/>
            <person name="Mead D."/>
            <person name="Woyke T."/>
        </authorList>
    </citation>
    <scope>NUCLEOTIDE SEQUENCE [LARGE SCALE GENOMIC DNA]</scope>
    <source>
        <strain evidence="1">Y4.1MC1</strain>
    </source>
</reference>
<dbReference type="KEGG" id="gmc:GY4MC1_1148"/>
<dbReference type="EMBL" id="CP002293">
    <property type="protein sequence ID" value="ADP73960.1"/>
    <property type="molecule type" value="Genomic_DNA"/>
</dbReference>
<proteinExistence type="predicted"/>
<sequence>MEGVNRNTRQRGYEARDKEEMLKNCSITLSTWRYKIETQI</sequence>
<protein>
    <submittedName>
        <fullName evidence="1">Uncharacterized protein</fullName>
    </submittedName>
</protein>
<evidence type="ECO:0000313" key="1">
    <source>
        <dbReference type="EMBL" id="ADP73960.1"/>
    </source>
</evidence>
<accession>A0A7U4DK70</accession>